<keyword evidence="2" id="KW-1185">Reference proteome</keyword>
<protein>
    <submittedName>
        <fullName evidence="3">Neur_chan_LBD domain-containing protein</fullName>
    </submittedName>
</protein>
<dbReference type="Proteomes" id="UP000036681">
    <property type="component" value="Unplaced"/>
</dbReference>
<accession>A0A0M3I825</accession>
<reference evidence="3" key="1">
    <citation type="submission" date="2017-02" db="UniProtKB">
        <authorList>
            <consortium name="WormBaseParasite"/>
        </authorList>
    </citation>
    <scope>IDENTIFICATION</scope>
</reference>
<organism evidence="2 3">
    <name type="scientific">Ascaris lumbricoides</name>
    <name type="common">Giant roundworm</name>
    <dbReference type="NCBI Taxonomy" id="6252"/>
    <lineage>
        <taxon>Eukaryota</taxon>
        <taxon>Metazoa</taxon>
        <taxon>Ecdysozoa</taxon>
        <taxon>Nematoda</taxon>
        <taxon>Chromadorea</taxon>
        <taxon>Rhabditida</taxon>
        <taxon>Spirurina</taxon>
        <taxon>Ascaridomorpha</taxon>
        <taxon>Ascaridoidea</taxon>
        <taxon>Ascarididae</taxon>
        <taxon>Ascaris</taxon>
    </lineage>
</organism>
<proteinExistence type="predicted"/>
<feature type="signal peptide" evidence="1">
    <location>
        <begin position="1"/>
        <end position="24"/>
    </location>
</feature>
<name>A0A0M3I825_ASCLU</name>
<sequence length="97" mass="11306">MTLLFNPLLQTMSFISMSLLLVLAMVEGDNSIIWPDKLIILSVVCIQVREVLDQEDDDGKATWWQRLDRVLNTEWKKVNLEILFFTFDNITVGDIIY</sequence>
<evidence type="ECO:0000256" key="1">
    <source>
        <dbReference type="SAM" id="SignalP"/>
    </source>
</evidence>
<evidence type="ECO:0000313" key="2">
    <source>
        <dbReference type="Proteomes" id="UP000036681"/>
    </source>
</evidence>
<dbReference type="WBParaSite" id="ALUE_0001343401-mRNA-1">
    <property type="protein sequence ID" value="ALUE_0001343401-mRNA-1"/>
    <property type="gene ID" value="ALUE_0001343401"/>
</dbReference>
<dbReference type="AlphaFoldDB" id="A0A0M3I825"/>
<evidence type="ECO:0000313" key="3">
    <source>
        <dbReference type="WBParaSite" id="ALUE_0001343401-mRNA-1"/>
    </source>
</evidence>
<feature type="chain" id="PRO_5005657019" evidence="1">
    <location>
        <begin position="25"/>
        <end position="97"/>
    </location>
</feature>
<keyword evidence="1" id="KW-0732">Signal</keyword>